<accession>A0AAV8WTP2</accession>
<reference evidence="2" key="1">
    <citation type="journal article" date="2023" name="Insect Mol. Biol.">
        <title>Genome sequencing provides insights into the evolution of gene families encoding plant cell wall-degrading enzymes in longhorned beetles.</title>
        <authorList>
            <person name="Shin N.R."/>
            <person name="Okamura Y."/>
            <person name="Kirsch R."/>
            <person name="Pauchet Y."/>
        </authorList>
    </citation>
    <scope>NUCLEOTIDE SEQUENCE</scope>
    <source>
        <strain evidence="2">RBIC_L_NR</strain>
    </source>
</reference>
<protein>
    <submittedName>
        <fullName evidence="2">Uncharacterized protein</fullName>
    </submittedName>
</protein>
<keyword evidence="3" id="KW-1185">Reference proteome</keyword>
<evidence type="ECO:0000256" key="1">
    <source>
        <dbReference type="SAM" id="MobiDB-lite"/>
    </source>
</evidence>
<feature type="region of interest" description="Disordered" evidence="1">
    <location>
        <begin position="809"/>
        <end position="859"/>
    </location>
</feature>
<feature type="compositionally biased region" description="Polar residues" evidence="1">
    <location>
        <begin position="71"/>
        <end position="82"/>
    </location>
</feature>
<dbReference type="EMBL" id="JANEYF010004967">
    <property type="protein sequence ID" value="KAJ8929547.1"/>
    <property type="molecule type" value="Genomic_DNA"/>
</dbReference>
<feature type="compositionally biased region" description="Acidic residues" evidence="1">
    <location>
        <begin position="819"/>
        <end position="832"/>
    </location>
</feature>
<comment type="caution">
    <text evidence="2">The sequence shown here is derived from an EMBL/GenBank/DDBJ whole genome shotgun (WGS) entry which is preliminary data.</text>
</comment>
<feature type="compositionally biased region" description="Basic and acidic residues" evidence="1">
    <location>
        <begin position="809"/>
        <end position="818"/>
    </location>
</feature>
<evidence type="ECO:0000313" key="3">
    <source>
        <dbReference type="Proteomes" id="UP001162156"/>
    </source>
</evidence>
<dbReference type="PANTHER" id="PTHR33480">
    <property type="entry name" value="SET DOMAIN-CONTAINING PROTEIN-RELATED"/>
    <property type="match status" value="1"/>
</dbReference>
<gene>
    <name evidence="2" type="ORF">NQ314_017746</name>
</gene>
<name>A0AAV8WTP2_9CUCU</name>
<proteinExistence type="predicted"/>
<organism evidence="2 3">
    <name type="scientific">Rhamnusium bicolor</name>
    <dbReference type="NCBI Taxonomy" id="1586634"/>
    <lineage>
        <taxon>Eukaryota</taxon>
        <taxon>Metazoa</taxon>
        <taxon>Ecdysozoa</taxon>
        <taxon>Arthropoda</taxon>
        <taxon>Hexapoda</taxon>
        <taxon>Insecta</taxon>
        <taxon>Pterygota</taxon>
        <taxon>Neoptera</taxon>
        <taxon>Endopterygota</taxon>
        <taxon>Coleoptera</taxon>
        <taxon>Polyphaga</taxon>
        <taxon>Cucujiformia</taxon>
        <taxon>Chrysomeloidea</taxon>
        <taxon>Cerambycidae</taxon>
        <taxon>Lepturinae</taxon>
        <taxon>Rhagiini</taxon>
        <taxon>Rhamnusium</taxon>
    </lineage>
</organism>
<feature type="region of interest" description="Disordered" evidence="1">
    <location>
        <begin position="65"/>
        <end position="87"/>
    </location>
</feature>
<sequence>MSSRTLKILALSQQQPLEHSLQHANLFLPSYETTKGLCLEDQQVALETFNSDNFFGSGNDTSRSEYFPSEASDSSQSNVNEKNTLRLQKRTRKKRIKLAKNLVKDNNKIIVLQNVKLKNKNINKITKTDYLSKTKLETEIKNKFIDSSPSLSKEFIINKFLESTECENVANGQNNFENQGDEIALSNYQKMRNPGQNNTILPSPSSPEQVANFDMQKRVSNESKTSTDESSLNVFRKTNPNNNIEIVAASKKHGKRVRNKTHVCYYCNKKLINMARHFESRKEGFAEIIRVGDFYYNCGVLASKSGELILVRRPTENELKFVKDSDYGPCPNCLGFMLKKHIWHHMKYNCKGKLFDKENTKSKHVIAESNALISDIFGLGFMKEYQKSIISVFRSDEIGNTCRNDVLILKFGAMQFEKYADTQSEFIRQTMRQLARLTIALNRLDKNCSKTLADFLTPDKFDLIIQATKEISMNPISSDSITRPEFHTPSLALKIGYALKKCVAIQRGSALRAGNMKKNESLLSVKELIEMEWNIRISSNALSTLYRRKFNATQLLPITDDLVKLSRYIDNNIIKTKLDVESDNRDNLKWSRLATLCLARIILFNKRRSGEASKMKMSDYISRPSWEEQNTEEIRESLTPVEKKLAESMTMVEVEGKRGRKVPIILPPLIKECIDILIRHRDECKISFRNKYVFARSNESKRFLRGHDCLKKICEEIHLKNPDAITGTKLRKYVATVCQLFNMSENEYDWLARHLGHDITVHREFYRMHESAIELTKISRILMAVDQGEVHNYVGRHIDEIRIEDLPSLDDDRNIENENKEEEVESDEENDFEKEVRQNNDETSVDTSEIRKMKKPKKG</sequence>
<dbReference type="Proteomes" id="UP001162156">
    <property type="component" value="Unassembled WGS sequence"/>
</dbReference>
<evidence type="ECO:0000313" key="2">
    <source>
        <dbReference type="EMBL" id="KAJ8929547.1"/>
    </source>
</evidence>
<dbReference type="AlphaFoldDB" id="A0AAV8WTP2"/>